<dbReference type="STRING" id="295069.SAMN05421856_11235"/>
<sequence>MVQKSSVQLKMKFFRNISYKKNIAYLFSCAIFFIITSCEEDLTKNTGKNNKNFASQIINNANIIQRDSGFVTMRAKAPIIEKYELIDSPYTVARKGINILFFDKKKPKVPGTIKAKYAKFYDYKQFYEARGDVRITTNENERFAMQSVFWDQRKKRIYTRDTVYVTMKDGSTLIGTHGMTAKDDFSEYVFYQNSGDFTTDKLSENKK</sequence>
<evidence type="ECO:0000313" key="1">
    <source>
        <dbReference type="EMBL" id="SEN03490.1"/>
    </source>
</evidence>
<protein>
    <submittedName>
        <fullName evidence="1">Lipopolysaccharide-assembly, LptC-related</fullName>
    </submittedName>
</protein>
<dbReference type="EMBL" id="FOBV01000012">
    <property type="protein sequence ID" value="SEN03490.1"/>
    <property type="molecule type" value="Genomic_DNA"/>
</dbReference>
<gene>
    <name evidence="1" type="ORF">SAMN05421856_11235</name>
</gene>
<organism evidence="1 2">
    <name type="scientific">Chryseobacterium taichungense</name>
    <dbReference type="NCBI Taxonomy" id="295069"/>
    <lineage>
        <taxon>Bacteria</taxon>
        <taxon>Pseudomonadati</taxon>
        <taxon>Bacteroidota</taxon>
        <taxon>Flavobacteriia</taxon>
        <taxon>Flavobacteriales</taxon>
        <taxon>Weeksellaceae</taxon>
        <taxon>Chryseobacterium group</taxon>
        <taxon>Chryseobacterium</taxon>
    </lineage>
</organism>
<dbReference type="Proteomes" id="UP000199450">
    <property type="component" value="Unassembled WGS sequence"/>
</dbReference>
<name>A0A1H8D894_9FLAO</name>
<proteinExistence type="predicted"/>
<dbReference type="AlphaFoldDB" id="A0A1H8D894"/>
<evidence type="ECO:0000313" key="2">
    <source>
        <dbReference type="Proteomes" id="UP000199450"/>
    </source>
</evidence>
<accession>A0A1H8D894</accession>
<keyword evidence="2" id="KW-1185">Reference proteome</keyword>
<reference evidence="2" key="1">
    <citation type="submission" date="2016-10" db="EMBL/GenBank/DDBJ databases">
        <authorList>
            <person name="Varghese N."/>
            <person name="Submissions S."/>
        </authorList>
    </citation>
    <scope>NUCLEOTIDE SEQUENCE [LARGE SCALE GENOMIC DNA]</scope>
    <source>
        <strain evidence="2">DSM 17453</strain>
    </source>
</reference>